<evidence type="ECO:0000256" key="3">
    <source>
        <dbReference type="ARBA" id="ARBA00023002"/>
    </source>
</evidence>
<dbReference type="GeneID" id="24099681"/>
<dbReference type="Gene3D" id="3.40.50.720">
    <property type="entry name" value="NAD(P)-binding Rossmann-like Domain"/>
    <property type="match status" value="1"/>
</dbReference>
<dbReference type="PANTHER" id="PTHR43618:SF4">
    <property type="entry name" value="SHORT CHAIN DEHYDROGENASE_REDUCTASE FAMILY (AFU_ORTHOLOGUE AFUA_7G04540)"/>
    <property type="match status" value="1"/>
</dbReference>
<feature type="region of interest" description="Disordered" evidence="4">
    <location>
        <begin position="82"/>
        <end position="101"/>
    </location>
</feature>
<gene>
    <name evidence="5" type="ORF">FIBRA_06961</name>
</gene>
<dbReference type="GO" id="GO:0016491">
    <property type="term" value="F:oxidoreductase activity"/>
    <property type="evidence" value="ECO:0007669"/>
    <property type="project" value="UniProtKB-KW"/>
</dbReference>
<evidence type="ECO:0000256" key="1">
    <source>
        <dbReference type="ARBA" id="ARBA00006484"/>
    </source>
</evidence>
<dbReference type="RefSeq" id="XP_012184053.1">
    <property type="nucleotide sequence ID" value="XM_012328663.1"/>
</dbReference>
<keyword evidence="6" id="KW-1185">Reference proteome</keyword>
<evidence type="ECO:0000256" key="4">
    <source>
        <dbReference type="SAM" id="MobiDB-lite"/>
    </source>
</evidence>
<dbReference type="InterPro" id="IPR052178">
    <property type="entry name" value="Sec_Metab_Biosynth_SDR"/>
</dbReference>
<dbReference type="SUPFAM" id="SSF51735">
    <property type="entry name" value="NAD(P)-binding Rossmann-fold domains"/>
    <property type="match status" value="1"/>
</dbReference>
<dbReference type="EMBL" id="HE797167">
    <property type="protein sequence ID" value="CCM04770.1"/>
    <property type="molecule type" value="Genomic_DNA"/>
</dbReference>
<dbReference type="OrthoDB" id="3819888at2759"/>
<evidence type="ECO:0000313" key="5">
    <source>
        <dbReference type="EMBL" id="CCM04770.1"/>
    </source>
</evidence>
<dbReference type="InterPro" id="IPR036291">
    <property type="entry name" value="NAD(P)-bd_dom_sf"/>
</dbReference>
<keyword evidence="2" id="KW-0521">NADP</keyword>
<evidence type="ECO:0000313" key="6">
    <source>
        <dbReference type="Proteomes" id="UP000006352"/>
    </source>
</evidence>
<dbReference type="AlphaFoldDB" id="J4GTZ7"/>
<evidence type="ECO:0000256" key="2">
    <source>
        <dbReference type="ARBA" id="ARBA00022857"/>
    </source>
</evidence>
<reference evidence="5 6" key="1">
    <citation type="journal article" date="2012" name="Appl. Environ. Microbiol.">
        <title>Short-read sequencing for genomic analysis of the brown rot fungus Fibroporia radiculosa.</title>
        <authorList>
            <person name="Tang J.D."/>
            <person name="Perkins A.D."/>
            <person name="Sonstegard T.S."/>
            <person name="Schroeder S.G."/>
            <person name="Burgess S.C."/>
            <person name="Diehl S.V."/>
        </authorList>
    </citation>
    <scope>NUCLEOTIDE SEQUENCE [LARGE SCALE GENOMIC DNA]</scope>
    <source>
        <strain evidence="5 6">TFFH 294</strain>
    </source>
</reference>
<protein>
    <submittedName>
        <fullName evidence="5">Uncharacterized protein</fullName>
    </submittedName>
</protein>
<dbReference type="PANTHER" id="PTHR43618">
    <property type="entry name" value="7-ALPHA-HYDROXYSTEROID DEHYDROGENASE"/>
    <property type="match status" value="1"/>
</dbReference>
<keyword evidence="3" id="KW-0560">Oxidoreductase</keyword>
<organism evidence="5 6">
    <name type="scientific">Fibroporia radiculosa</name>
    <dbReference type="NCBI Taxonomy" id="599839"/>
    <lineage>
        <taxon>Eukaryota</taxon>
        <taxon>Fungi</taxon>
        <taxon>Dikarya</taxon>
        <taxon>Basidiomycota</taxon>
        <taxon>Agaricomycotina</taxon>
        <taxon>Agaricomycetes</taxon>
        <taxon>Polyporales</taxon>
        <taxon>Fibroporiaceae</taxon>
        <taxon>Fibroporia</taxon>
    </lineage>
</organism>
<dbReference type="STRING" id="599839.J4GTZ7"/>
<dbReference type="Proteomes" id="UP000006352">
    <property type="component" value="Unassembled WGS sequence"/>
</dbReference>
<comment type="similarity">
    <text evidence="1">Belongs to the short-chain dehydrogenases/reductases (SDR) family.</text>
</comment>
<accession>J4GTZ7</accession>
<dbReference type="InParanoid" id="J4GTZ7"/>
<proteinExistence type="inferred from homology"/>
<sequence length="150" mass="15555">MYSKSAIGHATSSLAHELLPLGIRVNGIAPGSYPLSSGAHFTNEDSCATGAPGLFLTEMSSPGSTDFIGQSHIAPGTKWSFETPTSQPPLTQGGPPQVGGSNRDMGSLALFLVSNWFVNGETVLIDGGDNCHGWPDFAEAPIIVLNNAQS</sequence>
<name>J4GTZ7_9APHY</name>
<dbReference type="HOGENOM" id="CLU_146157_0_0_1"/>